<protein>
    <submittedName>
        <fullName evidence="1">Uncharacterized protein</fullName>
    </submittedName>
</protein>
<accession>A0ACB6Z9Y7</accession>
<proteinExistence type="predicted"/>
<comment type="caution">
    <text evidence="1">The sequence shown here is derived from an EMBL/GenBank/DDBJ whole genome shotgun (WGS) entry which is preliminary data.</text>
</comment>
<gene>
    <name evidence="1" type="ORF">BDM02DRAFT_3118729</name>
</gene>
<evidence type="ECO:0000313" key="2">
    <source>
        <dbReference type="Proteomes" id="UP000886501"/>
    </source>
</evidence>
<evidence type="ECO:0000313" key="1">
    <source>
        <dbReference type="EMBL" id="KAF9646407.1"/>
    </source>
</evidence>
<dbReference type="EMBL" id="MU118059">
    <property type="protein sequence ID" value="KAF9646407.1"/>
    <property type="molecule type" value="Genomic_DNA"/>
</dbReference>
<dbReference type="Proteomes" id="UP000886501">
    <property type="component" value="Unassembled WGS sequence"/>
</dbReference>
<organism evidence="1 2">
    <name type="scientific">Thelephora ganbajun</name>
    <name type="common">Ganba fungus</name>
    <dbReference type="NCBI Taxonomy" id="370292"/>
    <lineage>
        <taxon>Eukaryota</taxon>
        <taxon>Fungi</taxon>
        <taxon>Dikarya</taxon>
        <taxon>Basidiomycota</taxon>
        <taxon>Agaricomycotina</taxon>
        <taxon>Agaricomycetes</taxon>
        <taxon>Thelephorales</taxon>
        <taxon>Thelephoraceae</taxon>
        <taxon>Thelephora</taxon>
    </lineage>
</organism>
<keyword evidence="2" id="KW-1185">Reference proteome</keyword>
<reference evidence="1" key="2">
    <citation type="journal article" date="2020" name="Nat. Commun.">
        <title>Large-scale genome sequencing of mycorrhizal fungi provides insights into the early evolution of symbiotic traits.</title>
        <authorList>
            <person name="Miyauchi S."/>
            <person name="Kiss E."/>
            <person name="Kuo A."/>
            <person name="Drula E."/>
            <person name="Kohler A."/>
            <person name="Sanchez-Garcia M."/>
            <person name="Morin E."/>
            <person name="Andreopoulos B."/>
            <person name="Barry K.W."/>
            <person name="Bonito G."/>
            <person name="Buee M."/>
            <person name="Carver A."/>
            <person name="Chen C."/>
            <person name="Cichocki N."/>
            <person name="Clum A."/>
            <person name="Culley D."/>
            <person name="Crous P.W."/>
            <person name="Fauchery L."/>
            <person name="Girlanda M."/>
            <person name="Hayes R.D."/>
            <person name="Keri Z."/>
            <person name="LaButti K."/>
            <person name="Lipzen A."/>
            <person name="Lombard V."/>
            <person name="Magnuson J."/>
            <person name="Maillard F."/>
            <person name="Murat C."/>
            <person name="Nolan M."/>
            <person name="Ohm R.A."/>
            <person name="Pangilinan J."/>
            <person name="Pereira M.F."/>
            <person name="Perotto S."/>
            <person name="Peter M."/>
            <person name="Pfister S."/>
            <person name="Riley R."/>
            <person name="Sitrit Y."/>
            <person name="Stielow J.B."/>
            <person name="Szollosi G."/>
            <person name="Zifcakova L."/>
            <person name="Stursova M."/>
            <person name="Spatafora J.W."/>
            <person name="Tedersoo L."/>
            <person name="Vaario L.M."/>
            <person name="Yamada A."/>
            <person name="Yan M."/>
            <person name="Wang P."/>
            <person name="Xu J."/>
            <person name="Bruns T."/>
            <person name="Baldrian P."/>
            <person name="Vilgalys R."/>
            <person name="Dunand C."/>
            <person name="Henrissat B."/>
            <person name="Grigoriev I.V."/>
            <person name="Hibbett D."/>
            <person name="Nagy L.G."/>
            <person name="Martin F.M."/>
        </authorList>
    </citation>
    <scope>NUCLEOTIDE SEQUENCE</scope>
    <source>
        <strain evidence="1">P2</strain>
    </source>
</reference>
<sequence>MELYESSTVTLRTIISHPPLQRDKIDETMDADADLTAVEEREAFEDAKRLGERLEEGKTPMDVPGALGEPKRAGPLKEGVDA</sequence>
<reference evidence="1" key="1">
    <citation type="submission" date="2019-10" db="EMBL/GenBank/DDBJ databases">
        <authorList>
            <consortium name="DOE Joint Genome Institute"/>
            <person name="Kuo A."/>
            <person name="Miyauchi S."/>
            <person name="Kiss E."/>
            <person name="Drula E."/>
            <person name="Kohler A."/>
            <person name="Sanchez-Garcia M."/>
            <person name="Andreopoulos B."/>
            <person name="Barry K.W."/>
            <person name="Bonito G."/>
            <person name="Buee M."/>
            <person name="Carver A."/>
            <person name="Chen C."/>
            <person name="Cichocki N."/>
            <person name="Clum A."/>
            <person name="Culley D."/>
            <person name="Crous P.W."/>
            <person name="Fauchery L."/>
            <person name="Girlanda M."/>
            <person name="Hayes R."/>
            <person name="Keri Z."/>
            <person name="Labutti K."/>
            <person name="Lipzen A."/>
            <person name="Lombard V."/>
            <person name="Magnuson J."/>
            <person name="Maillard F."/>
            <person name="Morin E."/>
            <person name="Murat C."/>
            <person name="Nolan M."/>
            <person name="Ohm R."/>
            <person name="Pangilinan J."/>
            <person name="Pereira M."/>
            <person name="Perotto S."/>
            <person name="Peter M."/>
            <person name="Riley R."/>
            <person name="Sitrit Y."/>
            <person name="Stielow B."/>
            <person name="Szollosi G."/>
            <person name="Zifcakova L."/>
            <person name="Stursova M."/>
            <person name="Spatafora J.W."/>
            <person name="Tedersoo L."/>
            <person name="Vaario L.-M."/>
            <person name="Yamada A."/>
            <person name="Yan M."/>
            <person name="Wang P."/>
            <person name="Xu J."/>
            <person name="Bruns T."/>
            <person name="Baldrian P."/>
            <person name="Vilgalys R."/>
            <person name="Henrissat B."/>
            <person name="Grigoriev I.V."/>
            <person name="Hibbett D."/>
            <person name="Nagy L.G."/>
            <person name="Martin F.M."/>
        </authorList>
    </citation>
    <scope>NUCLEOTIDE SEQUENCE</scope>
    <source>
        <strain evidence="1">P2</strain>
    </source>
</reference>
<name>A0ACB6Z9Y7_THEGA</name>